<evidence type="ECO:0000313" key="1">
    <source>
        <dbReference type="EMBL" id="CAJ2647758.1"/>
    </source>
</evidence>
<evidence type="ECO:0000313" key="2">
    <source>
        <dbReference type="Proteomes" id="UP001177021"/>
    </source>
</evidence>
<comment type="caution">
    <text evidence="1">The sequence shown here is derived from an EMBL/GenBank/DDBJ whole genome shotgun (WGS) entry which is preliminary data.</text>
</comment>
<gene>
    <name evidence="1" type="ORF">MILVUS5_LOCUS16214</name>
</gene>
<name>A0ACB0JVW7_TRIPR</name>
<sequence length="191" mass="23017">MSNLSRGKSLMKNIRSMELKEGLEFMKEVKRIFIQENKKDKYDDFMRLMNAYKKQRIDFQDLIKRLTEIFQGHSDLQRRLNQFLPIGYEIELPSKSEQSCKKKQVNKEDAVNFLKKIKTQFQDIEDVHIYYSFLHILIMYYKKQKSFTEVCKEVAFIFKDHPDILDEFTQFLPEAISSHYATTQNFVRRAM</sequence>
<proteinExistence type="predicted"/>
<accession>A0ACB0JVW7</accession>
<organism evidence="1 2">
    <name type="scientific">Trifolium pratense</name>
    <name type="common">Red clover</name>
    <dbReference type="NCBI Taxonomy" id="57577"/>
    <lineage>
        <taxon>Eukaryota</taxon>
        <taxon>Viridiplantae</taxon>
        <taxon>Streptophyta</taxon>
        <taxon>Embryophyta</taxon>
        <taxon>Tracheophyta</taxon>
        <taxon>Spermatophyta</taxon>
        <taxon>Magnoliopsida</taxon>
        <taxon>eudicotyledons</taxon>
        <taxon>Gunneridae</taxon>
        <taxon>Pentapetalae</taxon>
        <taxon>rosids</taxon>
        <taxon>fabids</taxon>
        <taxon>Fabales</taxon>
        <taxon>Fabaceae</taxon>
        <taxon>Papilionoideae</taxon>
        <taxon>50 kb inversion clade</taxon>
        <taxon>NPAAA clade</taxon>
        <taxon>Hologalegina</taxon>
        <taxon>IRL clade</taxon>
        <taxon>Trifolieae</taxon>
        <taxon>Trifolium</taxon>
    </lineage>
</organism>
<keyword evidence="2" id="KW-1185">Reference proteome</keyword>
<dbReference type="EMBL" id="CASHSV030000109">
    <property type="protein sequence ID" value="CAJ2647758.1"/>
    <property type="molecule type" value="Genomic_DNA"/>
</dbReference>
<dbReference type="Proteomes" id="UP001177021">
    <property type="component" value="Unassembled WGS sequence"/>
</dbReference>
<protein>
    <submittedName>
        <fullName evidence="1">Uncharacterized protein</fullName>
    </submittedName>
</protein>
<reference evidence="1" key="1">
    <citation type="submission" date="2023-10" db="EMBL/GenBank/DDBJ databases">
        <authorList>
            <person name="Rodriguez Cubillos JULIANA M."/>
            <person name="De Vega J."/>
        </authorList>
    </citation>
    <scope>NUCLEOTIDE SEQUENCE</scope>
</reference>